<dbReference type="AlphaFoldDB" id="A0A8S9IKI4"/>
<name>A0A8S9IKI4_BRACR</name>
<reference evidence="1" key="1">
    <citation type="submission" date="2019-12" db="EMBL/GenBank/DDBJ databases">
        <title>Genome sequencing and annotation of Brassica cretica.</title>
        <authorList>
            <person name="Studholme D.J."/>
            <person name="Sarris P.F."/>
        </authorList>
    </citation>
    <scope>NUCLEOTIDE SEQUENCE</scope>
    <source>
        <strain evidence="1">PFS-001/15</strain>
        <strain evidence="2">PFS-102/07</strain>
        <tissue evidence="1">Leaf</tissue>
    </source>
</reference>
<dbReference type="EMBL" id="QGKY02000094">
    <property type="protein sequence ID" value="KAF2603389.1"/>
    <property type="molecule type" value="Genomic_DNA"/>
</dbReference>
<comment type="caution">
    <text evidence="1">The sequence shown here is derived from an EMBL/GenBank/DDBJ whole genome shotgun (WGS) entry which is preliminary data.</text>
</comment>
<dbReference type="EMBL" id="QGKW02001911">
    <property type="protein sequence ID" value="KAF2569706.1"/>
    <property type="molecule type" value="Genomic_DNA"/>
</dbReference>
<sequence length="62" mass="6491">MSDGLFFAGFSSSMKLRMPRPCVGLSSPGLPGPVWGGVASETFPSSSYVRLSIPPFLVVLGD</sequence>
<evidence type="ECO:0000313" key="1">
    <source>
        <dbReference type="EMBL" id="KAF2569706.1"/>
    </source>
</evidence>
<organism evidence="1 3">
    <name type="scientific">Brassica cretica</name>
    <name type="common">Mustard</name>
    <dbReference type="NCBI Taxonomy" id="69181"/>
    <lineage>
        <taxon>Eukaryota</taxon>
        <taxon>Viridiplantae</taxon>
        <taxon>Streptophyta</taxon>
        <taxon>Embryophyta</taxon>
        <taxon>Tracheophyta</taxon>
        <taxon>Spermatophyta</taxon>
        <taxon>Magnoliopsida</taxon>
        <taxon>eudicotyledons</taxon>
        <taxon>Gunneridae</taxon>
        <taxon>Pentapetalae</taxon>
        <taxon>rosids</taxon>
        <taxon>malvids</taxon>
        <taxon>Brassicales</taxon>
        <taxon>Brassicaceae</taxon>
        <taxon>Brassiceae</taxon>
        <taxon>Brassica</taxon>
    </lineage>
</organism>
<evidence type="ECO:0000313" key="3">
    <source>
        <dbReference type="Proteomes" id="UP000712281"/>
    </source>
</evidence>
<evidence type="ECO:0000313" key="2">
    <source>
        <dbReference type="EMBL" id="KAF2603389.1"/>
    </source>
</evidence>
<gene>
    <name evidence="1" type="ORF">F2Q68_00025025</name>
    <name evidence="2" type="ORF">F2Q70_00024961</name>
</gene>
<accession>A0A8S9IKI4</accession>
<proteinExistence type="predicted"/>
<protein>
    <submittedName>
        <fullName evidence="1">Uncharacterized protein</fullName>
    </submittedName>
</protein>
<dbReference type="Proteomes" id="UP000712281">
    <property type="component" value="Unassembled WGS sequence"/>
</dbReference>